<keyword evidence="10" id="KW-1185">Reference proteome</keyword>
<gene>
    <name evidence="9" type="ORF">B8V81_3089</name>
</gene>
<keyword evidence="5 7" id="KW-1133">Transmembrane helix</keyword>
<evidence type="ECO:0000256" key="3">
    <source>
        <dbReference type="ARBA" id="ARBA00022475"/>
    </source>
</evidence>
<dbReference type="CDD" id="cd17324">
    <property type="entry name" value="MFS_NepI_like"/>
    <property type="match status" value="1"/>
</dbReference>
<feature type="transmembrane region" description="Helical" evidence="7">
    <location>
        <begin position="348"/>
        <end position="368"/>
    </location>
</feature>
<evidence type="ECO:0000256" key="4">
    <source>
        <dbReference type="ARBA" id="ARBA00022692"/>
    </source>
</evidence>
<evidence type="ECO:0000259" key="8">
    <source>
        <dbReference type="PROSITE" id="PS50850"/>
    </source>
</evidence>
<keyword evidence="2" id="KW-0813">Transport</keyword>
<feature type="transmembrane region" description="Helical" evidence="7">
    <location>
        <begin position="254"/>
        <end position="273"/>
    </location>
</feature>
<evidence type="ECO:0000256" key="5">
    <source>
        <dbReference type="ARBA" id="ARBA00022989"/>
    </source>
</evidence>
<feature type="transmembrane region" description="Helical" evidence="7">
    <location>
        <begin position="87"/>
        <end position="105"/>
    </location>
</feature>
<dbReference type="GO" id="GO:0022857">
    <property type="term" value="F:transmembrane transporter activity"/>
    <property type="evidence" value="ECO:0007669"/>
    <property type="project" value="InterPro"/>
</dbReference>
<feature type="transmembrane region" description="Helical" evidence="7">
    <location>
        <begin position="280"/>
        <end position="301"/>
    </location>
</feature>
<name>A0A2N5N2V1_9BACL</name>
<dbReference type="InterPro" id="IPR050189">
    <property type="entry name" value="MFS_Efflux_Transporters"/>
</dbReference>
<dbReference type="InterPro" id="IPR011701">
    <property type="entry name" value="MFS"/>
</dbReference>
<reference evidence="9 10" key="1">
    <citation type="submission" date="2017-05" db="EMBL/GenBank/DDBJ databases">
        <title>Functional genome analysis of Paenibacillus pasadenensis strain R16: insights on endophytic life style and antifungal activity.</title>
        <authorList>
            <person name="Passera A."/>
            <person name="Marcolungo L."/>
            <person name="Casati P."/>
            <person name="Brasca M."/>
            <person name="Quaglino F."/>
            <person name="Delledonne M."/>
        </authorList>
    </citation>
    <scope>NUCLEOTIDE SEQUENCE [LARGE SCALE GENOMIC DNA]</scope>
    <source>
        <strain evidence="9 10">R16</strain>
    </source>
</reference>
<feature type="transmembrane region" description="Helical" evidence="7">
    <location>
        <begin position="61"/>
        <end position="80"/>
    </location>
</feature>
<comment type="subcellular location">
    <subcellularLocation>
        <location evidence="1">Cell membrane</location>
        <topology evidence="1">Multi-pass membrane protein</topology>
    </subcellularLocation>
</comment>
<evidence type="ECO:0000256" key="7">
    <source>
        <dbReference type="SAM" id="Phobius"/>
    </source>
</evidence>
<dbReference type="PANTHER" id="PTHR43124:SF8">
    <property type="entry name" value="INNER MEMBRANE TRANSPORT PROTEIN YDHP"/>
    <property type="match status" value="1"/>
</dbReference>
<dbReference type="EMBL" id="NFEZ01000004">
    <property type="protein sequence ID" value="PLT44658.1"/>
    <property type="molecule type" value="Genomic_DNA"/>
</dbReference>
<dbReference type="Pfam" id="PF07690">
    <property type="entry name" value="MFS_1"/>
    <property type="match status" value="1"/>
</dbReference>
<feature type="transmembrane region" description="Helical" evidence="7">
    <location>
        <begin position="21"/>
        <end position="41"/>
    </location>
</feature>
<dbReference type="AlphaFoldDB" id="A0A2N5N2V1"/>
<dbReference type="PROSITE" id="PS50850">
    <property type="entry name" value="MFS"/>
    <property type="match status" value="1"/>
</dbReference>
<dbReference type="RefSeq" id="WP_028597868.1">
    <property type="nucleotide sequence ID" value="NZ_BIMM01000068.1"/>
</dbReference>
<evidence type="ECO:0000256" key="2">
    <source>
        <dbReference type="ARBA" id="ARBA00022448"/>
    </source>
</evidence>
<proteinExistence type="predicted"/>
<dbReference type="PANTHER" id="PTHR43124">
    <property type="entry name" value="PURINE EFFLUX PUMP PBUE"/>
    <property type="match status" value="1"/>
</dbReference>
<keyword evidence="3" id="KW-1003">Cell membrane</keyword>
<dbReference type="OrthoDB" id="9788453at2"/>
<evidence type="ECO:0000256" key="6">
    <source>
        <dbReference type="ARBA" id="ARBA00023136"/>
    </source>
</evidence>
<evidence type="ECO:0000256" key="1">
    <source>
        <dbReference type="ARBA" id="ARBA00004651"/>
    </source>
</evidence>
<evidence type="ECO:0000313" key="9">
    <source>
        <dbReference type="EMBL" id="PLT44658.1"/>
    </source>
</evidence>
<feature type="transmembrane region" description="Helical" evidence="7">
    <location>
        <begin position="146"/>
        <end position="168"/>
    </location>
</feature>
<comment type="caution">
    <text evidence="9">The sequence shown here is derived from an EMBL/GenBank/DDBJ whole genome shotgun (WGS) entry which is preliminary data.</text>
</comment>
<keyword evidence="6 7" id="KW-0472">Membrane</keyword>
<protein>
    <submittedName>
        <fullName evidence="9">Arabinose efflux permease</fullName>
    </submittedName>
</protein>
<evidence type="ECO:0000313" key="10">
    <source>
        <dbReference type="Proteomes" id="UP000234789"/>
    </source>
</evidence>
<feature type="transmembrane region" description="Helical" evidence="7">
    <location>
        <begin position="380"/>
        <end position="401"/>
    </location>
</feature>
<accession>A0A2N5N2V1</accession>
<feature type="transmembrane region" description="Helical" evidence="7">
    <location>
        <begin position="174"/>
        <end position="199"/>
    </location>
</feature>
<feature type="transmembrane region" description="Helical" evidence="7">
    <location>
        <begin position="111"/>
        <end position="134"/>
    </location>
</feature>
<dbReference type="SUPFAM" id="SSF103473">
    <property type="entry name" value="MFS general substrate transporter"/>
    <property type="match status" value="1"/>
</dbReference>
<feature type="domain" description="Major facilitator superfamily (MFS) profile" evidence="8">
    <location>
        <begin position="22"/>
        <end position="403"/>
    </location>
</feature>
<dbReference type="GO" id="GO:0005886">
    <property type="term" value="C:plasma membrane"/>
    <property type="evidence" value="ECO:0007669"/>
    <property type="project" value="UniProtKB-SubCell"/>
</dbReference>
<keyword evidence="4 7" id="KW-0812">Transmembrane</keyword>
<dbReference type="Proteomes" id="UP000234789">
    <property type="component" value="Unassembled WGS sequence"/>
</dbReference>
<feature type="transmembrane region" description="Helical" evidence="7">
    <location>
        <begin position="307"/>
        <end position="327"/>
    </location>
</feature>
<dbReference type="InterPro" id="IPR020846">
    <property type="entry name" value="MFS_dom"/>
</dbReference>
<dbReference type="InterPro" id="IPR036259">
    <property type="entry name" value="MFS_trans_sf"/>
</dbReference>
<feature type="transmembrane region" description="Helical" evidence="7">
    <location>
        <begin position="219"/>
        <end position="239"/>
    </location>
</feature>
<sequence>MQHVQSADASLPRGGKERFPLSLYSLTAGAFAIGMTEFVIMGLLPEVAADLGVSVPKAGNLITGYALGVGIGAPVLALATARFPKKLLLSLLMVLFIAGNAAAALAPTYGILLAARIFTSLAHGTFFGIGAVYASSLVSAQRKAGAVSVMMAGLTIANVLGVPFGTFIGQELGWRMSFVAVAVMGVVTLIGLVVLIPSVKQEEDTSPARQIRALLQPKLGLALLTGAMGCCSLFALFSYIKPLLTDVTGMSEGIVPWVLVLFGCGVTLGNMIGGKLADRALMPTVIGSFLAQALLLALLGLVDTTPAATLAVVFLWGAASFASMPGLQVRIMTLAKDAPALASTSNHAVLNFGNAFGAFFGGWIVVRFELSSGAYDYSVLPWTAAAFSLLGLLLACVMLAWDRRGKAFS</sequence>
<dbReference type="Gene3D" id="1.20.1250.20">
    <property type="entry name" value="MFS general substrate transporter like domains"/>
    <property type="match status" value="2"/>
</dbReference>
<organism evidence="9 10">
    <name type="scientific">Paenibacillus pasadenensis</name>
    <dbReference type="NCBI Taxonomy" id="217090"/>
    <lineage>
        <taxon>Bacteria</taxon>
        <taxon>Bacillati</taxon>
        <taxon>Bacillota</taxon>
        <taxon>Bacilli</taxon>
        <taxon>Bacillales</taxon>
        <taxon>Paenibacillaceae</taxon>
        <taxon>Paenibacillus</taxon>
    </lineage>
</organism>